<keyword evidence="1" id="KW-0472">Membrane</keyword>
<dbReference type="AlphaFoldDB" id="A0A0C9S3H1"/>
<proteinExistence type="evidence at transcript level"/>
<accession>A0A0C9S3H1</accession>
<reference evidence="2" key="1">
    <citation type="journal article" date="2015" name="PLoS ONE">
        <title>An Insight into the Sialome of the Lone Star Tick, Amblyomma americanum, with a Glimpse on Its Time Dependent Gene Expression.</title>
        <authorList>
            <person name="Karim S."/>
            <person name="Ribeiro J.M."/>
        </authorList>
    </citation>
    <scope>NUCLEOTIDE SEQUENCE</scope>
    <source>
        <tissue evidence="2">Salivary gland</tissue>
    </source>
</reference>
<organism evidence="2">
    <name type="scientific">Amblyomma americanum</name>
    <name type="common">Lone star tick</name>
    <dbReference type="NCBI Taxonomy" id="6943"/>
    <lineage>
        <taxon>Eukaryota</taxon>
        <taxon>Metazoa</taxon>
        <taxon>Ecdysozoa</taxon>
        <taxon>Arthropoda</taxon>
        <taxon>Chelicerata</taxon>
        <taxon>Arachnida</taxon>
        <taxon>Acari</taxon>
        <taxon>Parasitiformes</taxon>
        <taxon>Ixodida</taxon>
        <taxon>Ixodoidea</taxon>
        <taxon>Ixodidae</taxon>
        <taxon>Amblyomminae</taxon>
        <taxon>Amblyomma</taxon>
    </lineage>
</organism>
<feature type="transmembrane region" description="Helical" evidence="1">
    <location>
        <begin position="6"/>
        <end position="25"/>
    </location>
</feature>
<evidence type="ECO:0000256" key="1">
    <source>
        <dbReference type="SAM" id="Phobius"/>
    </source>
</evidence>
<sequence>MGVSCWHSGAAYFFVFAFTWARVTYASARGHPHREACRNPVCYALLQRGLRHIPFWAPDVSGTGLQQPRKEVFRHPCSPMERSRSESEISACALHVSSRSSYI</sequence>
<keyword evidence="1" id="KW-1133">Transmembrane helix</keyword>
<protein>
    <submittedName>
        <fullName evidence="2">Putative secreted protein</fullName>
    </submittedName>
</protein>
<evidence type="ECO:0000313" key="2">
    <source>
        <dbReference type="EMBL" id="JAG91664.1"/>
    </source>
</evidence>
<keyword evidence="1" id="KW-0812">Transmembrane</keyword>
<dbReference type="EMBL" id="GBZX01001076">
    <property type="protein sequence ID" value="JAG91664.1"/>
    <property type="molecule type" value="mRNA"/>
</dbReference>
<feature type="non-terminal residue" evidence="2">
    <location>
        <position position="103"/>
    </location>
</feature>
<name>A0A0C9S3H1_AMBAM</name>